<accession>A0A6S7BS93</accession>
<sequence length="199" mass="20957">MFIPMLSLVRACALSIPVALSFASLSTAATASTDSAPAAVLPTPTLPADVPHVLEAPHRQQLVLKALGVGVQIYTCGPSKGDPQQYIWNFTAPEASLFDAGGHRLGKHYAGPTWEANDGSKIVGVVKAHVDSPAQSAIPWLLLTTKSSTSIGTFAKVRSVQRLHTVAGIAPSMPCNAGLAGRTARVPYTADYYFYEGVR</sequence>
<evidence type="ECO:0008006" key="4">
    <source>
        <dbReference type="Google" id="ProtNLM"/>
    </source>
</evidence>
<gene>
    <name evidence="2" type="ORF">LMG28138_03537</name>
</gene>
<evidence type="ECO:0000313" key="3">
    <source>
        <dbReference type="Proteomes" id="UP000494115"/>
    </source>
</evidence>
<name>A0A6S7BS93_9BURK</name>
<reference evidence="2 3" key="1">
    <citation type="submission" date="2020-04" db="EMBL/GenBank/DDBJ databases">
        <authorList>
            <person name="De Canck E."/>
        </authorList>
    </citation>
    <scope>NUCLEOTIDE SEQUENCE [LARGE SCALE GENOMIC DNA]</scope>
    <source>
        <strain evidence="2 3">LMG 28138</strain>
    </source>
</reference>
<dbReference type="PANTHER" id="PTHR35567:SF1">
    <property type="entry name" value="CONSERVED FUNGAL PROTEIN (AFU_ORTHOLOGUE AFUA_1G14230)"/>
    <property type="match status" value="1"/>
</dbReference>
<dbReference type="RefSeq" id="WP_175106047.1">
    <property type="nucleotide sequence ID" value="NZ_CADIKM010000017.1"/>
</dbReference>
<feature type="chain" id="PRO_5028945044" description="DUF3455 domain-containing protein" evidence="1">
    <location>
        <begin position="32"/>
        <end position="199"/>
    </location>
</feature>
<dbReference type="AlphaFoldDB" id="A0A6S7BS93"/>
<proteinExistence type="predicted"/>
<dbReference type="EMBL" id="CADIKM010000017">
    <property type="protein sequence ID" value="CAB3793444.1"/>
    <property type="molecule type" value="Genomic_DNA"/>
</dbReference>
<organism evidence="2 3">
    <name type="scientific">Pararobbsia alpina</name>
    <dbReference type="NCBI Taxonomy" id="621374"/>
    <lineage>
        <taxon>Bacteria</taxon>
        <taxon>Pseudomonadati</taxon>
        <taxon>Pseudomonadota</taxon>
        <taxon>Betaproteobacteria</taxon>
        <taxon>Burkholderiales</taxon>
        <taxon>Burkholderiaceae</taxon>
        <taxon>Pararobbsia</taxon>
    </lineage>
</organism>
<dbReference type="Proteomes" id="UP000494115">
    <property type="component" value="Unassembled WGS sequence"/>
</dbReference>
<protein>
    <recommendedName>
        <fullName evidence="4">DUF3455 domain-containing protein</fullName>
    </recommendedName>
</protein>
<feature type="signal peptide" evidence="1">
    <location>
        <begin position="1"/>
        <end position="31"/>
    </location>
</feature>
<keyword evidence="1" id="KW-0732">Signal</keyword>
<dbReference type="InterPro" id="IPR021851">
    <property type="entry name" value="DUF3455"/>
</dbReference>
<evidence type="ECO:0000313" key="2">
    <source>
        <dbReference type="EMBL" id="CAB3793444.1"/>
    </source>
</evidence>
<dbReference type="PANTHER" id="PTHR35567">
    <property type="entry name" value="MALATE DEHYDROGENASE (AFU_ORTHOLOGUE AFUA_2G13800)"/>
    <property type="match status" value="1"/>
</dbReference>
<evidence type="ECO:0000256" key="1">
    <source>
        <dbReference type="SAM" id="SignalP"/>
    </source>
</evidence>
<dbReference type="Pfam" id="PF11937">
    <property type="entry name" value="DUF3455"/>
    <property type="match status" value="1"/>
</dbReference>
<keyword evidence="3" id="KW-1185">Reference proteome</keyword>